<dbReference type="GO" id="GO:0008757">
    <property type="term" value="F:S-adenosylmethionine-dependent methyltransferase activity"/>
    <property type="evidence" value="ECO:0007669"/>
    <property type="project" value="UniProtKB-ARBA"/>
</dbReference>
<evidence type="ECO:0000256" key="3">
    <source>
        <dbReference type="ARBA" id="ARBA00038458"/>
    </source>
</evidence>
<evidence type="ECO:0000256" key="1">
    <source>
        <dbReference type="ARBA" id="ARBA00022603"/>
    </source>
</evidence>
<dbReference type="GO" id="GO:0005829">
    <property type="term" value="C:cytosol"/>
    <property type="evidence" value="ECO:0007669"/>
    <property type="project" value="TreeGrafter"/>
</dbReference>
<keyword evidence="1" id="KW-0808">Transferase</keyword>
<dbReference type="InterPro" id="IPR029063">
    <property type="entry name" value="SAM-dependent_MTases_sf"/>
</dbReference>
<dbReference type="OrthoDB" id="2529286at2759"/>
<dbReference type="GO" id="GO:0032259">
    <property type="term" value="P:methylation"/>
    <property type="evidence" value="ECO:0007669"/>
    <property type="project" value="UniProtKB-KW"/>
</dbReference>
<organism evidence="5 6">
    <name type="scientific">[Candida] railenensis</name>
    <dbReference type="NCBI Taxonomy" id="45579"/>
    <lineage>
        <taxon>Eukaryota</taxon>
        <taxon>Fungi</taxon>
        <taxon>Dikarya</taxon>
        <taxon>Ascomycota</taxon>
        <taxon>Saccharomycotina</taxon>
        <taxon>Pichiomycetes</taxon>
        <taxon>Debaryomycetaceae</taxon>
        <taxon>Kurtzmaniella</taxon>
    </lineage>
</organism>
<keyword evidence="2" id="KW-0949">S-adenosyl-L-methionine</keyword>
<dbReference type="InterPro" id="IPR019410">
    <property type="entry name" value="Methyltransf_16"/>
</dbReference>
<dbReference type="Proteomes" id="UP000837801">
    <property type="component" value="Unassembled WGS sequence"/>
</dbReference>
<dbReference type="PANTHER" id="PTHR14614">
    <property type="entry name" value="HEPATOCELLULAR CARCINOMA-ASSOCIATED ANTIGEN"/>
    <property type="match status" value="1"/>
</dbReference>
<dbReference type="SUPFAM" id="SSF53335">
    <property type="entry name" value="S-adenosyl-L-methionine-dependent methyltransferases"/>
    <property type="match status" value="1"/>
</dbReference>
<dbReference type="PANTHER" id="PTHR14614:SF109">
    <property type="entry name" value="RIBOSOMAL LYSINE N-METHYLTRANSFERASE 5"/>
    <property type="match status" value="1"/>
</dbReference>
<name>A0A9P0QS64_9ASCO</name>
<reference evidence="5" key="1">
    <citation type="submission" date="2022-03" db="EMBL/GenBank/DDBJ databases">
        <authorList>
            <person name="Legras J.-L."/>
            <person name="Devillers H."/>
            <person name="Grondin C."/>
        </authorList>
    </citation>
    <scope>NUCLEOTIDE SEQUENCE</scope>
    <source>
        <strain evidence="5">CLIB 1423</strain>
    </source>
</reference>
<dbReference type="AlphaFoldDB" id="A0A9P0QS64"/>
<gene>
    <name evidence="5" type="ORF">CLIB1423_13S03422</name>
</gene>
<proteinExistence type="inferred from homology"/>
<evidence type="ECO:0000256" key="4">
    <source>
        <dbReference type="ARBA" id="ARBA00039932"/>
    </source>
</evidence>
<keyword evidence="1" id="KW-0489">Methyltransferase</keyword>
<evidence type="ECO:0000256" key="2">
    <source>
        <dbReference type="ARBA" id="ARBA00022691"/>
    </source>
</evidence>
<dbReference type="Gene3D" id="3.40.50.150">
    <property type="entry name" value="Vaccinia Virus protein VP39"/>
    <property type="match status" value="1"/>
</dbReference>
<dbReference type="GO" id="GO:0032991">
    <property type="term" value="C:protein-containing complex"/>
    <property type="evidence" value="ECO:0007669"/>
    <property type="project" value="TreeGrafter"/>
</dbReference>
<comment type="similarity">
    <text evidence="3">Belongs to the class I-like SAM-binding methyltransferase superfamily. RKM5 family.</text>
</comment>
<evidence type="ECO:0000313" key="6">
    <source>
        <dbReference type="Proteomes" id="UP000837801"/>
    </source>
</evidence>
<dbReference type="Pfam" id="PF10294">
    <property type="entry name" value="Methyltransf_16"/>
    <property type="match status" value="2"/>
</dbReference>
<accession>A0A9P0QS64</accession>
<evidence type="ECO:0000313" key="5">
    <source>
        <dbReference type="EMBL" id="CAH2353987.1"/>
    </source>
</evidence>
<protein>
    <recommendedName>
        <fullName evidence="4">Ribosomal lysine N-methyltransferase 5</fullName>
    </recommendedName>
</protein>
<keyword evidence="6" id="KW-1185">Reference proteome</keyword>
<sequence length="281" mass="31760">MAIDLSSFEEVFEDDIHSHIYELSGHKLSAKRLGYVDRSSETIEISLPMSKIDMTIVQSLTGLSESTGYVCWETASYLTDWILSDENCPIRLNNDMTVVELGSGVGGILVSQFGPQVKKYVATDQKPILKLLKKNFVNNVRGEYTSETCDGGSSSKDKNYSRRSNGDAAVIEFVECDWEYVEHGVSTVKEVIGDVEIDLVIACDTIYNEYLIPHFIRSFKSLMGANTAVLVGLQVRDEVLMEIFAEKIFEEDLKLYYVRNEYLSSQLLQGYVVYYIERVNP</sequence>
<dbReference type="EMBL" id="CAKXYY010000013">
    <property type="protein sequence ID" value="CAH2353987.1"/>
    <property type="molecule type" value="Genomic_DNA"/>
</dbReference>
<comment type="caution">
    <text evidence="5">The sequence shown here is derived from an EMBL/GenBank/DDBJ whole genome shotgun (WGS) entry which is preliminary data.</text>
</comment>